<accession>A0ABD1P2N1</accession>
<sequence>MEFGMEPVSWFCSVKIAYHCQFFDIRRNFTEKSLLLLRSKCITVLRLQMEDSIELEISLSLSNQFIDFQHNLAGQCVPCEVKHIKVGESGETLQNFARNGFPVGHGTSNF</sequence>
<name>A0ABD1P2N1_9LAMI</name>
<reference evidence="2" key="1">
    <citation type="submission" date="2024-07" db="EMBL/GenBank/DDBJ databases">
        <title>Two chromosome-level genome assemblies of Korean endemic species Abeliophyllum distichum and Forsythia ovata (Oleaceae).</title>
        <authorList>
            <person name="Jang H."/>
        </authorList>
    </citation>
    <scope>NUCLEOTIDE SEQUENCE [LARGE SCALE GENOMIC DNA]</scope>
</reference>
<comment type="caution">
    <text evidence="1">The sequence shown here is derived from an EMBL/GenBank/DDBJ whole genome shotgun (WGS) entry which is preliminary data.</text>
</comment>
<dbReference type="AlphaFoldDB" id="A0ABD1P2N1"/>
<protein>
    <submittedName>
        <fullName evidence="1">Uncharacterized protein</fullName>
    </submittedName>
</protein>
<evidence type="ECO:0000313" key="2">
    <source>
        <dbReference type="Proteomes" id="UP001604336"/>
    </source>
</evidence>
<dbReference type="Proteomes" id="UP001604336">
    <property type="component" value="Unassembled WGS sequence"/>
</dbReference>
<organism evidence="1 2">
    <name type="scientific">Abeliophyllum distichum</name>
    <dbReference type="NCBI Taxonomy" id="126358"/>
    <lineage>
        <taxon>Eukaryota</taxon>
        <taxon>Viridiplantae</taxon>
        <taxon>Streptophyta</taxon>
        <taxon>Embryophyta</taxon>
        <taxon>Tracheophyta</taxon>
        <taxon>Spermatophyta</taxon>
        <taxon>Magnoliopsida</taxon>
        <taxon>eudicotyledons</taxon>
        <taxon>Gunneridae</taxon>
        <taxon>Pentapetalae</taxon>
        <taxon>asterids</taxon>
        <taxon>lamiids</taxon>
        <taxon>Lamiales</taxon>
        <taxon>Oleaceae</taxon>
        <taxon>Forsythieae</taxon>
        <taxon>Abeliophyllum</taxon>
    </lineage>
</organism>
<gene>
    <name evidence="1" type="ORF">Adt_46072</name>
</gene>
<dbReference type="EMBL" id="JBFOLK010000033">
    <property type="protein sequence ID" value="KAL2458131.1"/>
    <property type="molecule type" value="Genomic_DNA"/>
</dbReference>
<proteinExistence type="predicted"/>
<evidence type="ECO:0000313" key="1">
    <source>
        <dbReference type="EMBL" id="KAL2458131.1"/>
    </source>
</evidence>
<keyword evidence="2" id="KW-1185">Reference proteome</keyword>